<organism evidence="1 2">
    <name type="scientific">Gemmata palustris</name>
    <dbReference type="NCBI Taxonomy" id="2822762"/>
    <lineage>
        <taxon>Bacteria</taxon>
        <taxon>Pseudomonadati</taxon>
        <taxon>Planctomycetota</taxon>
        <taxon>Planctomycetia</taxon>
        <taxon>Gemmatales</taxon>
        <taxon>Gemmataceae</taxon>
        <taxon>Gemmata</taxon>
    </lineage>
</organism>
<dbReference type="EMBL" id="JAGKQQ010000001">
    <property type="protein sequence ID" value="MBP3954107.1"/>
    <property type="molecule type" value="Genomic_DNA"/>
</dbReference>
<dbReference type="Gene3D" id="3.40.1760.10">
    <property type="entry name" value="YfbM-like super family"/>
    <property type="match status" value="1"/>
</dbReference>
<reference evidence="1 2" key="1">
    <citation type="submission" date="2021-04" db="EMBL/GenBank/DDBJ databases">
        <authorList>
            <person name="Ivanova A."/>
        </authorList>
    </citation>
    <scope>NUCLEOTIDE SEQUENCE [LARGE SCALE GENOMIC DNA]</scope>
    <source>
        <strain evidence="1 2">G18</strain>
    </source>
</reference>
<evidence type="ECO:0000313" key="2">
    <source>
        <dbReference type="Proteomes" id="UP000676565"/>
    </source>
</evidence>
<gene>
    <name evidence="1" type="ORF">J8F10_02195</name>
</gene>
<dbReference type="InterPro" id="IPR015068">
    <property type="entry name" value="DUF1877"/>
</dbReference>
<keyword evidence="2" id="KW-1185">Reference proteome</keyword>
<name>A0ABS5BK78_9BACT</name>
<protein>
    <submittedName>
        <fullName evidence="1">DUF1877 family protein</fullName>
    </submittedName>
</protein>
<dbReference type="InterPro" id="IPR035944">
    <property type="entry name" value="YfbM-like_sf"/>
</dbReference>
<proteinExistence type="predicted"/>
<evidence type="ECO:0000313" key="1">
    <source>
        <dbReference type="EMBL" id="MBP3954107.1"/>
    </source>
</evidence>
<dbReference type="RefSeq" id="WP_210652253.1">
    <property type="nucleotide sequence ID" value="NZ_JAGKQQ010000001.1"/>
</dbReference>
<dbReference type="Pfam" id="PF08974">
    <property type="entry name" value="DUF1877"/>
    <property type="match status" value="1"/>
</dbReference>
<dbReference type="SUPFAM" id="SSF111069">
    <property type="entry name" value="Hypothetical protein yfbM"/>
    <property type="match status" value="1"/>
</dbReference>
<comment type="caution">
    <text evidence="1">The sequence shown here is derived from an EMBL/GenBank/DDBJ whole genome shotgun (WGS) entry which is preliminary data.</text>
</comment>
<sequence>MACRGYYTALLPQEASTLVKLTDVDSRLEFLDSLYASADADHRIQSVDKSWDAMHRCLCDGWLDAEHGDETKRACVLGARQLSDRPDWIISYVEPRLAKRVVAAIDGLTRDWFKEQYFSLDRNPPGVGVHRYEMYLVDTEIDFDYTWEYFVQVRDFYQRTVNRDLAIVFQVDQ</sequence>
<accession>A0ABS5BK78</accession>
<dbReference type="Proteomes" id="UP000676565">
    <property type="component" value="Unassembled WGS sequence"/>
</dbReference>